<dbReference type="Proteomes" id="UP000199427">
    <property type="component" value="Unassembled WGS sequence"/>
</dbReference>
<evidence type="ECO:0000313" key="2">
    <source>
        <dbReference type="Proteomes" id="UP000199427"/>
    </source>
</evidence>
<protein>
    <submittedName>
        <fullName evidence="1">Uncharacterized protein</fullName>
    </submittedName>
</protein>
<organism evidence="1 2">
    <name type="scientific">Piscibacillus halophilus</name>
    <dbReference type="NCBI Taxonomy" id="571933"/>
    <lineage>
        <taxon>Bacteria</taxon>
        <taxon>Bacillati</taxon>
        <taxon>Bacillota</taxon>
        <taxon>Bacilli</taxon>
        <taxon>Bacillales</taxon>
        <taxon>Bacillaceae</taxon>
        <taxon>Piscibacillus</taxon>
    </lineage>
</organism>
<keyword evidence="2" id="KW-1185">Reference proteome</keyword>
<accession>A0A1H9EXE7</accession>
<dbReference type="STRING" id="571933.SAMN05216362_11058"/>
<dbReference type="OrthoDB" id="2967227at2"/>
<gene>
    <name evidence="1" type="ORF">SAMN05216362_11058</name>
</gene>
<name>A0A1H9EXE7_9BACI</name>
<dbReference type="EMBL" id="FOES01000010">
    <property type="protein sequence ID" value="SEQ29658.1"/>
    <property type="molecule type" value="Genomic_DNA"/>
</dbReference>
<dbReference type="RefSeq" id="WP_091773272.1">
    <property type="nucleotide sequence ID" value="NZ_FOES01000010.1"/>
</dbReference>
<reference evidence="1 2" key="1">
    <citation type="submission" date="2016-10" db="EMBL/GenBank/DDBJ databases">
        <authorList>
            <person name="de Groot N.N."/>
        </authorList>
    </citation>
    <scope>NUCLEOTIDE SEQUENCE [LARGE SCALE GENOMIC DNA]</scope>
    <source>
        <strain evidence="1 2">DSM 21633</strain>
    </source>
</reference>
<sequence>MIKKYKPLLYIILIVILLLIVFKQHEEKSMYEKHISLELNNDIQSLTNGIISNYNILDEIINSGKITKQQAQLLTQYSKDIVLMVNKYENLAISFNRPDNSHFNNETFNQAQKIFSFFFSIKGRDDFALDEMDETLIELDSKLTKDIKTLMTLHHHWLEASENHIYGVTIMDGYAEFQGNEYLNYYGDHSVTDLFWSDFIVELNEKTKIFLDQYEVNHIEELFEY</sequence>
<dbReference type="AlphaFoldDB" id="A0A1H9EXE7"/>
<proteinExistence type="predicted"/>
<evidence type="ECO:0000313" key="1">
    <source>
        <dbReference type="EMBL" id="SEQ29658.1"/>
    </source>
</evidence>